<keyword evidence="4" id="KW-1185">Reference proteome</keyword>
<keyword evidence="2" id="KW-0812">Transmembrane</keyword>
<dbReference type="RefSeq" id="WP_326926843.1">
    <property type="nucleotide sequence ID" value="NZ_CP123443.1"/>
</dbReference>
<dbReference type="EMBL" id="CP123443">
    <property type="protein sequence ID" value="WGK68657.1"/>
    <property type="molecule type" value="Genomic_DNA"/>
</dbReference>
<evidence type="ECO:0000256" key="1">
    <source>
        <dbReference type="SAM" id="MobiDB-lite"/>
    </source>
</evidence>
<keyword evidence="2" id="KW-1133">Transmembrane helix</keyword>
<evidence type="ECO:0000313" key="4">
    <source>
        <dbReference type="Proteomes" id="UP001228690"/>
    </source>
</evidence>
<accession>A0ABY8MFA5</accession>
<feature type="compositionally biased region" description="Basic and acidic residues" evidence="1">
    <location>
        <begin position="144"/>
        <end position="159"/>
    </location>
</feature>
<dbReference type="Proteomes" id="UP001228690">
    <property type="component" value="Chromosome"/>
</dbReference>
<name>A0ABY8MFA5_9SPIO</name>
<feature type="transmembrane region" description="Helical" evidence="2">
    <location>
        <begin position="57"/>
        <end position="76"/>
    </location>
</feature>
<feature type="region of interest" description="Disordered" evidence="1">
    <location>
        <begin position="135"/>
        <end position="159"/>
    </location>
</feature>
<sequence length="159" mass="17941">MTDSNDSTADDGQAEERAKNAEELLQEEIKLYQREHTNVDNMLGKLGGVQSHKKERILNVIILCIAIAAFALNIMFKLVDPIYTVEFGILLISIKIIMLIHSLSKMSHFNFWILHSIDLRINDIARKQDLLEHRLQTKSAKPAGEGKETEAPGSKSDKD</sequence>
<evidence type="ECO:0000313" key="3">
    <source>
        <dbReference type="EMBL" id="WGK68657.1"/>
    </source>
</evidence>
<feature type="transmembrane region" description="Helical" evidence="2">
    <location>
        <begin position="82"/>
        <end position="100"/>
    </location>
</feature>
<keyword evidence="2" id="KW-0472">Membrane</keyword>
<proteinExistence type="predicted"/>
<gene>
    <name evidence="3" type="ORF">P0082_09225</name>
</gene>
<organism evidence="3 4">
    <name type="scientific">Candidatus Haliotispira prima</name>
    <dbReference type="NCBI Taxonomy" id="3034016"/>
    <lineage>
        <taxon>Bacteria</taxon>
        <taxon>Pseudomonadati</taxon>
        <taxon>Spirochaetota</taxon>
        <taxon>Spirochaetia</taxon>
        <taxon>Spirochaetales</taxon>
        <taxon>Spirochaetaceae</taxon>
        <taxon>Candidatus Haliotispira</taxon>
    </lineage>
</organism>
<reference evidence="3 4" key="1">
    <citation type="submission" date="2023-04" db="EMBL/GenBank/DDBJ databases">
        <title>Spirochaete genome identified in red abalone sample constitutes a novel genus.</title>
        <authorList>
            <person name="Sharma S.P."/>
            <person name="Purcell C.M."/>
            <person name="Hyde J.R."/>
            <person name="Severin A.J."/>
        </authorList>
    </citation>
    <scope>NUCLEOTIDE SEQUENCE [LARGE SCALE GENOMIC DNA]</scope>
    <source>
        <strain evidence="3 4">SP-2023</strain>
    </source>
</reference>
<evidence type="ECO:0000256" key="2">
    <source>
        <dbReference type="SAM" id="Phobius"/>
    </source>
</evidence>
<protein>
    <submittedName>
        <fullName evidence="3">Uncharacterized protein</fullName>
    </submittedName>
</protein>